<reference evidence="2 3" key="1">
    <citation type="journal article" date="2024" name="Int. J. Syst. Evol. Microbiol.">
        <title>Virgibacillus tibetensis sp. nov., isolated from salt lake on the Tibetan Plateau of China.</title>
        <authorList>
            <person name="Phurbu D."/>
            <person name="Liu Z.-X."/>
            <person name="Wang R."/>
            <person name="Zheng Y.-Y."/>
            <person name="Liu H.-C."/>
            <person name="Zhou Y.-G."/>
            <person name="Yu Y.-J."/>
            <person name="Li A.-H."/>
        </authorList>
    </citation>
    <scope>NUCLEOTIDE SEQUENCE [LARGE SCALE GENOMIC DNA]</scope>
    <source>
        <strain evidence="2 3">C22-A2</strain>
    </source>
</reference>
<gene>
    <name evidence="2" type="ORF">QGM71_12480</name>
</gene>
<evidence type="ECO:0000256" key="1">
    <source>
        <dbReference type="SAM" id="MobiDB-lite"/>
    </source>
</evidence>
<dbReference type="EMBL" id="JARZFX010000005">
    <property type="protein sequence ID" value="MEC5424308.1"/>
    <property type="molecule type" value="Genomic_DNA"/>
</dbReference>
<proteinExistence type="predicted"/>
<keyword evidence="3" id="KW-1185">Reference proteome</keyword>
<protein>
    <submittedName>
        <fullName evidence="2">Uncharacterized protein</fullName>
    </submittedName>
</protein>
<name>A0ABU6KGT8_9BACI</name>
<accession>A0ABU6KGT8</accession>
<organism evidence="2 3">
    <name type="scientific">Virgibacillus tibetensis</name>
    <dbReference type="NCBI Taxonomy" id="3042313"/>
    <lineage>
        <taxon>Bacteria</taxon>
        <taxon>Bacillati</taxon>
        <taxon>Bacillota</taxon>
        <taxon>Bacilli</taxon>
        <taxon>Bacillales</taxon>
        <taxon>Bacillaceae</taxon>
        <taxon>Virgibacillus</taxon>
    </lineage>
</organism>
<dbReference type="Proteomes" id="UP001335737">
    <property type="component" value="Unassembled WGS sequence"/>
</dbReference>
<evidence type="ECO:0000313" key="2">
    <source>
        <dbReference type="EMBL" id="MEC5424308.1"/>
    </source>
</evidence>
<comment type="caution">
    <text evidence="2">The sequence shown here is derived from an EMBL/GenBank/DDBJ whole genome shotgun (WGS) entry which is preliminary data.</text>
</comment>
<evidence type="ECO:0000313" key="3">
    <source>
        <dbReference type="Proteomes" id="UP001335737"/>
    </source>
</evidence>
<feature type="region of interest" description="Disordered" evidence="1">
    <location>
        <begin position="1"/>
        <end position="26"/>
    </location>
</feature>
<sequence>MTDSLNFKNQSHDGETSPAKGNANTMDEKQALGYMLLACKEVGLSPEQIKKIHSRMVSKFKSITPDESEKEGEKWLSLDQQKTINTIDKENQRVKKSKPKYRRANVKIPKVPESHHTRKLREKNERIIMELQHLQDGPFGLFRLFRRCKR</sequence>
<dbReference type="RefSeq" id="WP_327607873.1">
    <property type="nucleotide sequence ID" value="NZ_JARZFX010000005.1"/>
</dbReference>